<dbReference type="AlphaFoldDB" id="A0A251SVP3"/>
<keyword evidence="3" id="KW-1185">Reference proteome</keyword>
<dbReference type="EMBL" id="CM007902">
    <property type="protein sequence ID" value="OTG01631.1"/>
    <property type="molecule type" value="Genomic_DNA"/>
</dbReference>
<sequence length="133" mass="15391">MLESYSSYSPSFSLTYREHQSITRFPYFAPTNHTYRSLLSPFLKNSKLFFLEPTRTTTATTTSHHRSEHTPSPPHNTFRRTLQPTEESDAAGILSGSQHFVSVYLLSIYSFLSEPFRMWINGYSGWVFCMGLF</sequence>
<name>A0A251SVP3_HELAN</name>
<reference evidence="3" key="1">
    <citation type="journal article" date="2017" name="Nature">
        <title>The sunflower genome provides insights into oil metabolism, flowering and Asterid evolution.</title>
        <authorList>
            <person name="Badouin H."/>
            <person name="Gouzy J."/>
            <person name="Grassa C.J."/>
            <person name="Murat F."/>
            <person name="Staton S.E."/>
            <person name="Cottret L."/>
            <person name="Lelandais-Briere C."/>
            <person name="Owens G.L."/>
            <person name="Carrere S."/>
            <person name="Mayjonade B."/>
            <person name="Legrand L."/>
            <person name="Gill N."/>
            <person name="Kane N.C."/>
            <person name="Bowers J.E."/>
            <person name="Hubner S."/>
            <person name="Bellec A."/>
            <person name="Berard A."/>
            <person name="Berges H."/>
            <person name="Blanchet N."/>
            <person name="Boniface M.C."/>
            <person name="Brunel D."/>
            <person name="Catrice O."/>
            <person name="Chaidir N."/>
            <person name="Claudel C."/>
            <person name="Donnadieu C."/>
            <person name="Faraut T."/>
            <person name="Fievet G."/>
            <person name="Helmstetter N."/>
            <person name="King M."/>
            <person name="Knapp S.J."/>
            <person name="Lai Z."/>
            <person name="Le Paslier M.C."/>
            <person name="Lippi Y."/>
            <person name="Lorenzon L."/>
            <person name="Mandel J.R."/>
            <person name="Marage G."/>
            <person name="Marchand G."/>
            <person name="Marquand E."/>
            <person name="Bret-Mestries E."/>
            <person name="Morien E."/>
            <person name="Nambeesan S."/>
            <person name="Nguyen T."/>
            <person name="Pegot-Espagnet P."/>
            <person name="Pouilly N."/>
            <person name="Raftis F."/>
            <person name="Sallet E."/>
            <person name="Schiex T."/>
            <person name="Thomas J."/>
            <person name="Vandecasteele C."/>
            <person name="Vares D."/>
            <person name="Vear F."/>
            <person name="Vautrin S."/>
            <person name="Crespi M."/>
            <person name="Mangin B."/>
            <person name="Burke J.M."/>
            <person name="Salse J."/>
            <person name="Munos S."/>
            <person name="Vincourt P."/>
            <person name="Rieseberg L.H."/>
            <person name="Langlade N.B."/>
        </authorList>
    </citation>
    <scope>NUCLEOTIDE SEQUENCE [LARGE SCALE GENOMIC DNA]</scope>
    <source>
        <strain evidence="3">cv. SF193</strain>
    </source>
</reference>
<protein>
    <submittedName>
        <fullName evidence="2">Uncharacterized protein</fullName>
    </submittedName>
</protein>
<gene>
    <name evidence="2" type="ORF">HannXRQ_Chr13g0404151</name>
</gene>
<organism evidence="2 3">
    <name type="scientific">Helianthus annuus</name>
    <name type="common">Common sunflower</name>
    <dbReference type="NCBI Taxonomy" id="4232"/>
    <lineage>
        <taxon>Eukaryota</taxon>
        <taxon>Viridiplantae</taxon>
        <taxon>Streptophyta</taxon>
        <taxon>Embryophyta</taxon>
        <taxon>Tracheophyta</taxon>
        <taxon>Spermatophyta</taxon>
        <taxon>Magnoliopsida</taxon>
        <taxon>eudicotyledons</taxon>
        <taxon>Gunneridae</taxon>
        <taxon>Pentapetalae</taxon>
        <taxon>asterids</taxon>
        <taxon>campanulids</taxon>
        <taxon>Asterales</taxon>
        <taxon>Asteraceae</taxon>
        <taxon>Asteroideae</taxon>
        <taxon>Heliantheae alliance</taxon>
        <taxon>Heliantheae</taxon>
        <taxon>Helianthus</taxon>
    </lineage>
</organism>
<feature type="region of interest" description="Disordered" evidence="1">
    <location>
        <begin position="58"/>
        <end position="78"/>
    </location>
</feature>
<evidence type="ECO:0000313" key="2">
    <source>
        <dbReference type="EMBL" id="OTG01631.1"/>
    </source>
</evidence>
<evidence type="ECO:0000313" key="3">
    <source>
        <dbReference type="Proteomes" id="UP000215914"/>
    </source>
</evidence>
<dbReference type="Proteomes" id="UP000215914">
    <property type="component" value="Chromosome 13"/>
</dbReference>
<evidence type="ECO:0000256" key="1">
    <source>
        <dbReference type="SAM" id="MobiDB-lite"/>
    </source>
</evidence>
<dbReference type="InParanoid" id="A0A251SVP3"/>
<accession>A0A251SVP3</accession>
<proteinExistence type="predicted"/>